<dbReference type="Pfam" id="PF02545">
    <property type="entry name" value="Maf"/>
    <property type="match status" value="1"/>
</dbReference>
<comment type="caution">
    <text evidence="9">The sequence shown here is derived from an EMBL/GenBank/DDBJ whole genome shotgun (WGS) entry which is preliminary data.</text>
</comment>
<dbReference type="CDD" id="cd00555">
    <property type="entry name" value="Maf"/>
    <property type="match status" value="1"/>
</dbReference>
<keyword evidence="5" id="KW-0949">S-adenosyl-L-methionine</keyword>
<dbReference type="SUPFAM" id="SSF52972">
    <property type="entry name" value="ITPase-like"/>
    <property type="match status" value="1"/>
</dbReference>
<dbReference type="SUPFAM" id="SSF46785">
    <property type="entry name" value="Winged helix' DNA-binding domain"/>
    <property type="match status" value="1"/>
</dbReference>
<evidence type="ECO:0000256" key="3">
    <source>
        <dbReference type="ARBA" id="ARBA00022603"/>
    </source>
</evidence>
<evidence type="ECO:0000256" key="5">
    <source>
        <dbReference type="ARBA" id="ARBA00022691"/>
    </source>
</evidence>
<gene>
    <name evidence="9" type="primary">Asmtl</name>
    <name evidence="9" type="ORF">TOXRED_R14019</name>
</gene>
<dbReference type="InterPro" id="IPR012967">
    <property type="entry name" value="COMT_dimerisation"/>
</dbReference>
<reference evidence="9 10" key="1">
    <citation type="submission" date="2019-09" db="EMBL/GenBank/DDBJ databases">
        <title>Bird 10,000 Genomes (B10K) Project - Family phase.</title>
        <authorList>
            <person name="Zhang G."/>
        </authorList>
    </citation>
    <scope>NUCLEOTIDE SEQUENCE [LARGE SCALE GENOMIC DNA]</scope>
    <source>
        <strain evidence="9">B10K-DU-002-15</strain>
        <tissue evidence="9">Muscle</tissue>
    </source>
</reference>
<feature type="non-terminal residue" evidence="9">
    <location>
        <position position="1"/>
    </location>
</feature>
<dbReference type="GO" id="GO:0032259">
    <property type="term" value="P:methylation"/>
    <property type="evidence" value="ECO:0007669"/>
    <property type="project" value="UniProtKB-KW"/>
</dbReference>
<dbReference type="InterPro" id="IPR036390">
    <property type="entry name" value="WH_DNA-bd_sf"/>
</dbReference>
<keyword evidence="4" id="KW-0808">Transferase</keyword>
<dbReference type="FunFam" id="1.10.10.10:FF:000358">
    <property type="entry name" value="Acetylserotonin O-methyltransferase"/>
    <property type="match status" value="1"/>
</dbReference>
<feature type="domain" description="O-methyltransferase C-terminal" evidence="7">
    <location>
        <begin position="401"/>
        <end position="608"/>
    </location>
</feature>
<feature type="domain" description="O-methyltransferase dimerisation" evidence="8">
    <location>
        <begin position="302"/>
        <end position="380"/>
    </location>
</feature>
<protein>
    <submittedName>
        <fullName evidence="9">ASML protein</fullName>
    </submittedName>
</protein>
<dbReference type="InterPro" id="IPR001077">
    <property type="entry name" value="COMT_C"/>
</dbReference>
<dbReference type="Proteomes" id="UP000523146">
    <property type="component" value="Unassembled WGS sequence"/>
</dbReference>
<comment type="cofactor">
    <cofactor evidence="1">
        <name>a divalent metal cation</name>
        <dbReference type="ChEBI" id="CHEBI:60240"/>
    </cofactor>
</comment>
<keyword evidence="3" id="KW-0489">Methyltransferase</keyword>
<dbReference type="Gene3D" id="3.90.950.10">
    <property type="match status" value="1"/>
</dbReference>
<dbReference type="PROSITE" id="PS51683">
    <property type="entry name" value="SAM_OMT_II"/>
    <property type="match status" value="1"/>
</dbReference>
<name>A0A7K5IX70_TOXRE</name>
<feature type="non-terminal residue" evidence="9">
    <location>
        <position position="627"/>
    </location>
</feature>
<keyword evidence="6" id="KW-0378">Hydrolase</keyword>
<dbReference type="Pfam" id="PF00891">
    <property type="entry name" value="Methyltransf_2"/>
    <property type="match status" value="1"/>
</dbReference>
<evidence type="ECO:0000259" key="8">
    <source>
        <dbReference type="Pfam" id="PF08100"/>
    </source>
</evidence>
<dbReference type="PANTHER" id="PTHR43213:SF5">
    <property type="entry name" value="BIFUNCTIONAL DTTP_UTP PYROPHOSPHATASE_METHYLTRANSFERASE PROTEIN-RELATED"/>
    <property type="match status" value="1"/>
</dbReference>
<dbReference type="GO" id="GO:0046983">
    <property type="term" value="F:protein dimerization activity"/>
    <property type="evidence" value="ECO:0007669"/>
    <property type="project" value="InterPro"/>
</dbReference>
<dbReference type="NCBIfam" id="TIGR00172">
    <property type="entry name" value="maf"/>
    <property type="match status" value="1"/>
</dbReference>
<dbReference type="PANTHER" id="PTHR43213">
    <property type="entry name" value="BIFUNCTIONAL DTTP/UTP PYROPHOSPHATASE/METHYLTRANSFERASE PROTEIN-RELATED"/>
    <property type="match status" value="1"/>
</dbReference>
<dbReference type="GO" id="GO:0047429">
    <property type="term" value="F:nucleoside triphosphate diphosphatase activity"/>
    <property type="evidence" value="ECO:0007669"/>
    <property type="project" value="InterPro"/>
</dbReference>
<dbReference type="AlphaFoldDB" id="A0A7K5IX70"/>
<dbReference type="SUPFAM" id="SSF53335">
    <property type="entry name" value="S-adenosyl-L-methionine-dependent methyltransferases"/>
    <property type="match status" value="1"/>
</dbReference>
<sequence>MVLNPVLGKLVSKRVVLASASPRRQEILTNVGLRFEVVPSWFKETLEKSSFTAPYEYAVETAKQKALEVANRMHVKHQRTPDVVIGADTIVSVDGQILEKPVDKQDAYRMLSRLNGKEHSVFTGVAILHCRSKDNQLEMEITDFYEETKVKFSELSEELLWEYIHSGEPMDKAGGYGIQALGGMLVEYVHGDFLNVVGFPLNHFCKKLAELYYPPSKQNAQHKKYETIPSVDTFKNLSDGKSESSDFTEHKVSSKLDSSGMHSSEAVCTSENRPPVRPGFTVPLENQNGVSQSASKLPSKILELMDGFRASKALFVASKLKIFDHLKDKGPMKAVDIANDIGTSVCGTERLLDACASLGLLEKTSQGYSNTDSANTYLTSDGKYSLHGYIIHSNDHLWPLFTNLESAVKEGSRQNHRAFGKKADDLFKDYYHSQEVKQRFMAAMHSIAHLTARDVATAFDLSKFKSACDLGGCTGALAQELVQEYPNLKVTVFDLPEVIANTSHFQPSGQHTAPVTFVSGDFFKDNLPEADLYILSRVLHDWPDEKIHVLLSKISTVCRPGSALLVAEIVLDEQKIHPSVAVLQSLSMTEGKQRSGSEYKQLLEKYGFTDVQIKITGNLLDAVLCFK</sequence>
<dbReference type="FunFam" id="3.90.950.10:FF:000020">
    <property type="entry name" value="Probable bifunctional dTTP/UTP pyrophosphatase/methyltransferase protein"/>
    <property type="match status" value="1"/>
</dbReference>
<dbReference type="GO" id="GO:0008171">
    <property type="term" value="F:O-methyltransferase activity"/>
    <property type="evidence" value="ECO:0007669"/>
    <property type="project" value="InterPro"/>
</dbReference>
<organism evidence="9 10">
    <name type="scientific">Toxostoma redivivum</name>
    <name type="common">California thrasher</name>
    <dbReference type="NCBI Taxonomy" id="99882"/>
    <lineage>
        <taxon>Eukaryota</taxon>
        <taxon>Metazoa</taxon>
        <taxon>Chordata</taxon>
        <taxon>Craniata</taxon>
        <taxon>Vertebrata</taxon>
        <taxon>Euteleostomi</taxon>
        <taxon>Archelosauria</taxon>
        <taxon>Archosauria</taxon>
        <taxon>Dinosauria</taxon>
        <taxon>Saurischia</taxon>
        <taxon>Theropoda</taxon>
        <taxon>Coelurosauria</taxon>
        <taxon>Aves</taxon>
        <taxon>Neognathae</taxon>
        <taxon>Neoaves</taxon>
        <taxon>Telluraves</taxon>
        <taxon>Australaves</taxon>
        <taxon>Passeriformes</taxon>
        <taxon>Mimidae</taxon>
        <taxon>Toxostoma</taxon>
    </lineage>
</organism>
<dbReference type="FunFam" id="3.40.50.150:FF:000146">
    <property type="entry name" value="Acetylserotonin O-methyltransferase"/>
    <property type="match status" value="1"/>
</dbReference>
<evidence type="ECO:0000313" key="9">
    <source>
        <dbReference type="EMBL" id="NWS85833.1"/>
    </source>
</evidence>
<proteinExistence type="inferred from homology"/>
<dbReference type="InterPro" id="IPR029063">
    <property type="entry name" value="SAM-dependent_MTases_sf"/>
</dbReference>
<evidence type="ECO:0000256" key="1">
    <source>
        <dbReference type="ARBA" id="ARBA00001968"/>
    </source>
</evidence>
<comment type="subunit">
    <text evidence="2">Homodimer.</text>
</comment>
<dbReference type="Pfam" id="PF08100">
    <property type="entry name" value="Dimerisation"/>
    <property type="match status" value="1"/>
</dbReference>
<dbReference type="Gene3D" id="1.10.10.10">
    <property type="entry name" value="Winged helix-like DNA-binding domain superfamily/Winged helix DNA-binding domain"/>
    <property type="match status" value="1"/>
</dbReference>
<evidence type="ECO:0000313" key="10">
    <source>
        <dbReference type="Proteomes" id="UP000523146"/>
    </source>
</evidence>
<dbReference type="InterPro" id="IPR036388">
    <property type="entry name" value="WH-like_DNA-bd_sf"/>
</dbReference>
<dbReference type="Gene3D" id="3.40.50.150">
    <property type="entry name" value="Vaccinia Virus protein VP39"/>
    <property type="match status" value="1"/>
</dbReference>
<accession>A0A7K5IX70</accession>
<evidence type="ECO:0000259" key="7">
    <source>
        <dbReference type="Pfam" id="PF00891"/>
    </source>
</evidence>
<evidence type="ECO:0000256" key="6">
    <source>
        <dbReference type="ARBA" id="ARBA00022801"/>
    </source>
</evidence>
<dbReference type="InterPro" id="IPR003697">
    <property type="entry name" value="Maf-like"/>
</dbReference>
<dbReference type="EMBL" id="VXBI01007037">
    <property type="protein sequence ID" value="NWS85833.1"/>
    <property type="molecule type" value="Genomic_DNA"/>
</dbReference>
<dbReference type="InterPro" id="IPR029001">
    <property type="entry name" value="ITPase-like_fam"/>
</dbReference>
<dbReference type="HAMAP" id="MF_00528">
    <property type="entry name" value="Maf"/>
    <property type="match status" value="1"/>
</dbReference>
<keyword evidence="10" id="KW-1185">Reference proteome</keyword>
<evidence type="ECO:0000256" key="2">
    <source>
        <dbReference type="ARBA" id="ARBA00011738"/>
    </source>
</evidence>
<evidence type="ECO:0000256" key="4">
    <source>
        <dbReference type="ARBA" id="ARBA00022679"/>
    </source>
</evidence>
<dbReference type="InterPro" id="IPR016461">
    <property type="entry name" value="COMT-like"/>
</dbReference>